<feature type="transmembrane region" description="Helical" evidence="5">
    <location>
        <begin position="203"/>
        <end position="227"/>
    </location>
</feature>
<evidence type="ECO:0000256" key="2">
    <source>
        <dbReference type="ARBA" id="ARBA00022692"/>
    </source>
</evidence>
<feature type="transmembrane region" description="Helical" evidence="5">
    <location>
        <begin position="65"/>
        <end position="89"/>
    </location>
</feature>
<dbReference type="PANTHER" id="PTHR26451:SF866">
    <property type="entry name" value="ODORANT RECEPTOR-RELATED"/>
    <property type="match status" value="1"/>
</dbReference>
<feature type="transmembrane region" description="Helical" evidence="5">
    <location>
        <begin position="28"/>
        <end position="53"/>
    </location>
</feature>
<organism evidence="7 8">
    <name type="scientific">Merluccius polli</name>
    <name type="common">Benguela hake</name>
    <name type="synonym">Merluccius cadenati</name>
    <dbReference type="NCBI Taxonomy" id="89951"/>
    <lineage>
        <taxon>Eukaryota</taxon>
        <taxon>Metazoa</taxon>
        <taxon>Chordata</taxon>
        <taxon>Craniata</taxon>
        <taxon>Vertebrata</taxon>
        <taxon>Euteleostomi</taxon>
        <taxon>Actinopterygii</taxon>
        <taxon>Neopterygii</taxon>
        <taxon>Teleostei</taxon>
        <taxon>Neoteleostei</taxon>
        <taxon>Acanthomorphata</taxon>
        <taxon>Zeiogadaria</taxon>
        <taxon>Gadariae</taxon>
        <taxon>Gadiformes</taxon>
        <taxon>Gadoidei</taxon>
        <taxon>Merlucciidae</taxon>
        <taxon>Merluccius</taxon>
    </lineage>
</organism>
<dbReference type="GO" id="GO:0004930">
    <property type="term" value="F:G protein-coupled receptor activity"/>
    <property type="evidence" value="ECO:0007669"/>
    <property type="project" value="InterPro"/>
</dbReference>
<feature type="transmembrane region" description="Helical" evidence="5">
    <location>
        <begin position="95"/>
        <end position="123"/>
    </location>
</feature>
<evidence type="ECO:0000256" key="3">
    <source>
        <dbReference type="ARBA" id="ARBA00022989"/>
    </source>
</evidence>
<feature type="transmembrane region" description="Helical" evidence="5">
    <location>
        <begin position="351"/>
        <end position="376"/>
    </location>
</feature>
<keyword evidence="7" id="KW-0675">Receptor</keyword>
<dbReference type="GO" id="GO:0016020">
    <property type="term" value="C:membrane"/>
    <property type="evidence" value="ECO:0007669"/>
    <property type="project" value="UniProtKB-SubCell"/>
</dbReference>
<evidence type="ECO:0000313" key="8">
    <source>
        <dbReference type="Proteomes" id="UP001174136"/>
    </source>
</evidence>
<keyword evidence="2 5" id="KW-0812">Transmembrane</keyword>
<dbReference type="PROSITE" id="PS50262">
    <property type="entry name" value="G_PROTEIN_RECEP_F1_2"/>
    <property type="match status" value="1"/>
</dbReference>
<feature type="transmembrane region" description="Helical" evidence="5">
    <location>
        <begin position="280"/>
        <end position="301"/>
    </location>
</feature>
<sequence>MTSAVMVSAGHLRANVSNGVQYQAQHEMILFSTSSVGLSCTFLYLNCILLYTLGSKPVFCETSRYILLYNLLAADTAHLTLSLLLYILALCRLKLTMYICGLLTMISIFVETISPLTLAVMSAERYVAVCFPLRHAYLVTIRNTGAAIAAVWTISFLNILMRVLILVVWLPDYETMRFNEKMKDFCTKESLFLTPLSSHVDKAYSIFVFSFGGLAIVSSYVGVMLVARSASSDKASASKAGKTVLLNFLQLVMTLTFTLSSTIITAVARTGDRITLVRMHNIIFVFLNIVPRCLSALIYGLRDQTIRPVLMNKICCQLRCLVGPDKTKVRTKIHLRANVSNGVQYQAQHELILFSTLSVGLSCTFLYLNCILLYTLGSKPFFVRRPVTFCCITSLLQILLILH</sequence>
<protein>
    <submittedName>
        <fullName evidence="7">Odorant receptor 131-2</fullName>
    </submittedName>
</protein>
<feature type="transmembrane region" description="Helical" evidence="5">
    <location>
        <begin position="144"/>
        <end position="170"/>
    </location>
</feature>
<accession>A0AA47M089</accession>
<dbReference type="InterPro" id="IPR052921">
    <property type="entry name" value="GPCR1_Superfamily_Member"/>
</dbReference>
<dbReference type="FunFam" id="1.20.1070.10:FF:000096">
    <property type="entry name" value="Odorant receptor 131-2"/>
    <property type="match status" value="1"/>
</dbReference>
<gene>
    <name evidence="7" type="primary">or131-2_16</name>
    <name evidence="7" type="ORF">N1851_034082</name>
</gene>
<dbReference type="EMBL" id="JAOPHQ010006557">
    <property type="protein sequence ID" value="KAK0131216.1"/>
    <property type="molecule type" value="Genomic_DNA"/>
</dbReference>
<dbReference type="GO" id="GO:0005549">
    <property type="term" value="F:odorant binding"/>
    <property type="evidence" value="ECO:0007669"/>
    <property type="project" value="TreeGrafter"/>
</dbReference>
<comment type="subcellular location">
    <subcellularLocation>
        <location evidence="1">Membrane</location>
    </subcellularLocation>
</comment>
<dbReference type="Proteomes" id="UP001174136">
    <property type="component" value="Unassembled WGS sequence"/>
</dbReference>
<dbReference type="Pfam" id="PF00001">
    <property type="entry name" value="7tm_1"/>
    <property type="match status" value="1"/>
</dbReference>
<keyword evidence="4 5" id="KW-0472">Membrane</keyword>
<feature type="domain" description="G-protein coupled receptors family 1 profile" evidence="6">
    <location>
        <begin position="45"/>
        <end position="299"/>
    </location>
</feature>
<dbReference type="AlphaFoldDB" id="A0AA47M089"/>
<evidence type="ECO:0000256" key="5">
    <source>
        <dbReference type="SAM" id="Phobius"/>
    </source>
</evidence>
<dbReference type="SUPFAM" id="SSF81321">
    <property type="entry name" value="Family A G protein-coupled receptor-like"/>
    <property type="match status" value="1"/>
</dbReference>
<proteinExistence type="predicted"/>
<keyword evidence="8" id="KW-1185">Reference proteome</keyword>
<comment type="caution">
    <text evidence="7">The sequence shown here is derived from an EMBL/GenBank/DDBJ whole genome shotgun (WGS) entry which is preliminary data.</text>
</comment>
<evidence type="ECO:0000256" key="4">
    <source>
        <dbReference type="ARBA" id="ARBA00023136"/>
    </source>
</evidence>
<keyword evidence="3 5" id="KW-1133">Transmembrane helix</keyword>
<evidence type="ECO:0000256" key="1">
    <source>
        <dbReference type="ARBA" id="ARBA00004370"/>
    </source>
</evidence>
<reference evidence="7" key="1">
    <citation type="journal article" date="2023" name="Front. Mar. Sci.">
        <title>A new Merluccius polli reference genome to investigate the effects of global change in West African waters.</title>
        <authorList>
            <person name="Mateo J.L."/>
            <person name="Blanco-Fernandez C."/>
            <person name="Garcia-Vazquez E."/>
            <person name="Machado-Schiaffino G."/>
        </authorList>
    </citation>
    <scope>NUCLEOTIDE SEQUENCE</scope>
    <source>
        <strain evidence="7">C29</strain>
        <tissue evidence="7">Fin</tissue>
    </source>
</reference>
<name>A0AA47M089_MERPO</name>
<dbReference type="Gene3D" id="1.20.1070.10">
    <property type="entry name" value="Rhodopsin 7-helix transmembrane proteins"/>
    <property type="match status" value="1"/>
</dbReference>
<evidence type="ECO:0000313" key="7">
    <source>
        <dbReference type="EMBL" id="KAK0131216.1"/>
    </source>
</evidence>
<feature type="transmembrane region" description="Helical" evidence="5">
    <location>
        <begin position="382"/>
        <end position="402"/>
    </location>
</feature>
<dbReference type="GO" id="GO:0004984">
    <property type="term" value="F:olfactory receptor activity"/>
    <property type="evidence" value="ECO:0007669"/>
    <property type="project" value="TreeGrafter"/>
</dbReference>
<dbReference type="PANTHER" id="PTHR26451">
    <property type="entry name" value="G_PROTEIN_RECEP_F1_2 DOMAIN-CONTAINING PROTEIN"/>
    <property type="match status" value="1"/>
</dbReference>
<feature type="transmembrane region" description="Helical" evidence="5">
    <location>
        <begin position="248"/>
        <end position="268"/>
    </location>
</feature>
<dbReference type="InterPro" id="IPR000276">
    <property type="entry name" value="GPCR_Rhodpsn"/>
</dbReference>
<dbReference type="InterPro" id="IPR017452">
    <property type="entry name" value="GPCR_Rhodpsn_7TM"/>
</dbReference>
<evidence type="ECO:0000259" key="6">
    <source>
        <dbReference type="PROSITE" id="PS50262"/>
    </source>
</evidence>